<sequence length="921" mass="104837">MMTSNLLSKFLPTNNGQSIYEELRAHDEPSELDIEDQAGLALDEENLRYADDHFDNAEVFNGEDSRITTTSTTFLNRDRAQSQGRQDGRHGNDGPASVFLSQSPRLLEDDEEDDVPESLLIEGNDMVGPSTTSKPTTHRSSKQKRSSAIPGPPSRENRAHWETAQAQQQLHQENRAPSIGETPRRTNARLFIGSAKDKAMWRWNNVVDIDGFMHEVYDYYKGRGIACILLERSLSFAKQVFLAVFLVFLTQCVDYRLIPSKKRLSEVIIPKCTTKISGFTSFGIWLFCFYVLLQLYSLVFVILPRLFRTRDFFTHLLEIPEIEMQTVTWQTVVAKIMAMRDANPSLVEKISSENRKFIGKNSKERLDAHDIANRLMRRENYLIAMFNKEILDLTLPLPFLGGRQLFSRHLLLMLDFTIMDFVFFQSNQVSQLFLKDSKRRELSDGLKRRFKICALLNAFAIPVVVPYYMVLFFFRYFNEYKKNPSTIGQRSYTPLAEWKFREFNELEHMFHERLNMSYFFATRYLEQFPKVKTGHFATFVMFVTGSIIAVLSIAALLDPEMFFSFEIAGDTSVALWITGLGAIWAVMSGSVPEPNGVFDPEQEMRSVIQYTHYGPPHWEGRLETNDVMREFSSLYQMKLLQFFQEIFCIIATPFVLGVSLPRCADQIIDFFREFTVHVDGVGYVCSFAVFDFKRGDGRNGGQAPVADARDDYYSTKHGKMTASYYGFVDKYVNQAKPNSNQHAAPGMRYEFNHPPTFPGLQSPSLAADLQSSRMGRSERRPIRAPNALAQAARTPRFGAVPTHGSPMTSMLLDPIHQSSYGARSVHRGAKSRHHLRNNIAEEAIEDEDSGRPGRLSKRSSSMRDPFESTAGLGESRWETSPTRGTDIDEEDEADHAGAGVGVLGLLYEYQKAQTDRAGVNI</sequence>
<dbReference type="OMA" id="MMHYFFR"/>
<keyword evidence="14" id="KW-0968">Cytoplasmic vesicle</keyword>
<comment type="function">
    <text evidence="19">Phospholipid scramblase involved in autophagy. Cycles between the preautophagosomal structure/phagophore assembly site (PAS) and the cytoplasmic vesicle pool and supplies membrane for the growing autophagosome. Lipid scramblase activity plays a key role in preautophagosomal structure/phagophore assembly by distributing the phospholipids that arrive through ATG2 from the cytoplasmic to the luminal leaflet of the bilayer, thereby driving autophagosomal membrane expansion.</text>
</comment>
<evidence type="ECO:0000256" key="3">
    <source>
        <dbReference type="ARBA" id="ARBA00004511"/>
    </source>
</evidence>
<evidence type="ECO:0000256" key="15">
    <source>
        <dbReference type="ARBA" id="ARBA00024479"/>
    </source>
</evidence>
<evidence type="ECO:0000256" key="20">
    <source>
        <dbReference type="SAM" id="MobiDB-lite"/>
    </source>
</evidence>
<dbReference type="AlphaFoldDB" id="S3DBG6"/>
<evidence type="ECO:0000256" key="13">
    <source>
        <dbReference type="ARBA" id="ARBA00023136"/>
    </source>
</evidence>
<dbReference type="GO" id="GO:0005789">
    <property type="term" value="C:endoplasmic reticulum membrane"/>
    <property type="evidence" value="ECO:0007669"/>
    <property type="project" value="UniProtKB-SubCell"/>
</dbReference>
<dbReference type="RefSeq" id="XP_008078394.1">
    <property type="nucleotide sequence ID" value="XM_008080203.1"/>
</dbReference>
<proteinExistence type="inferred from homology"/>
<evidence type="ECO:0000256" key="6">
    <source>
        <dbReference type="ARBA" id="ARBA00018074"/>
    </source>
</evidence>
<comment type="catalytic activity">
    <reaction evidence="16">
        <text>a 1,2-diacyl-sn-glycero-3-phosphoethanolamine(in) = a 1,2-diacyl-sn-glycero-3-phosphoethanolamine(out)</text>
        <dbReference type="Rhea" id="RHEA:38895"/>
        <dbReference type="ChEBI" id="CHEBI:64612"/>
    </reaction>
</comment>
<comment type="catalytic activity">
    <reaction evidence="15">
        <text>a 1,2-diacyl-sn-glycero-3-phospho-L-serine(in) = a 1,2-diacyl-sn-glycero-3-phospho-L-serine(out)</text>
        <dbReference type="Rhea" id="RHEA:38663"/>
        <dbReference type="ChEBI" id="CHEBI:57262"/>
    </reaction>
</comment>
<comment type="caution">
    <text evidence="19">Lacks conserved residue(s) required for the propagation of feature annotation.</text>
</comment>
<evidence type="ECO:0000256" key="1">
    <source>
        <dbReference type="ARBA" id="ARBA00004439"/>
    </source>
</evidence>
<evidence type="ECO:0000256" key="10">
    <source>
        <dbReference type="ARBA" id="ARBA00023006"/>
    </source>
</evidence>
<dbReference type="HOGENOM" id="CLU_006200_1_1_1"/>
<evidence type="ECO:0000256" key="8">
    <source>
        <dbReference type="ARBA" id="ARBA00022692"/>
    </source>
</evidence>
<organism evidence="21 22">
    <name type="scientific">Glarea lozoyensis (strain ATCC 20868 / MF5171)</name>
    <dbReference type="NCBI Taxonomy" id="1116229"/>
    <lineage>
        <taxon>Eukaryota</taxon>
        <taxon>Fungi</taxon>
        <taxon>Dikarya</taxon>
        <taxon>Ascomycota</taxon>
        <taxon>Pezizomycotina</taxon>
        <taxon>Leotiomycetes</taxon>
        <taxon>Helotiales</taxon>
        <taxon>Helotiaceae</taxon>
        <taxon>Glarea</taxon>
    </lineage>
</organism>
<evidence type="ECO:0000256" key="19">
    <source>
        <dbReference type="RuleBase" id="RU364027"/>
    </source>
</evidence>
<feature type="transmembrane region" description="Helical" evidence="19">
    <location>
        <begin position="454"/>
        <end position="474"/>
    </location>
</feature>
<dbReference type="KEGG" id="glz:GLAREA_10153"/>
<evidence type="ECO:0000313" key="21">
    <source>
        <dbReference type="EMBL" id="EPE34459.1"/>
    </source>
</evidence>
<feature type="compositionally biased region" description="Basic and acidic residues" evidence="20">
    <location>
        <begin position="76"/>
        <end position="92"/>
    </location>
</feature>
<feature type="transmembrane region" description="Helical" evidence="19">
    <location>
        <begin position="278"/>
        <end position="303"/>
    </location>
</feature>
<dbReference type="GO" id="GO:0034727">
    <property type="term" value="P:piecemeal microautophagy of the nucleus"/>
    <property type="evidence" value="ECO:0007669"/>
    <property type="project" value="TreeGrafter"/>
</dbReference>
<dbReference type="OrthoDB" id="2020634at2759"/>
<evidence type="ECO:0000256" key="16">
    <source>
        <dbReference type="ARBA" id="ARBA00024615"/>
    </source>
</evidence>
<dbReference type="GO" id="GO:0030659">
    <property type="term" value="C:cytoplasmic vesicle membrane"/>
    <property type="evidence" value="ECO:0007669"/>
    <property type="project" value="UniProtKB-SubCell"/>
</dbReference>
<dbReference type="GO" id="GO:0006869">
    <property type="term" value="P:lipid transport"/>
    <property type="evidence" value="ECO:0007669"/>
    <property type="project" value="UniProtKB-KW"/>
</dbReference>
<feature type="transmembrane region" description="Helical" evidence="19">
    <location>
        <begin position="536"/>
        <end position="557"/>
    </location>
</feature>
<dbReference type="GO" id="GO:0005776">
    <property type="term" value="C:autophagosome"/>
    <property type="evidence" value="ECO:0007669"/>
    <property type="project" value="TreeGrafter"/>
</dbReference>
<dbReference type="GeneID" id="19469200"/>
<keyword evidence="9 19" id="KW-1133">Transmembrane helix</keyword>
<keyword evidence="12 19" id="KW-0445">Lipid transport</keyword>
<feature type="region of interest" description="Disordered" evidence="20">
    <location>
        <begin position="70"/>
        <end position="158"/>
    </location>
</feature>
<name>S3DBG6_GLAL2</name>
<comment type="catalytic activity">
    <reaction evidence="17">
        <text>a 1,2-diacyl-sn-glycero-3-phospho-(1D-myo-inositol-3-phosphate)(in) = a 1,2-diacyl-sn-glycero-3-phospho-(1D-myo-inositol-3-phosphate)(out)</text>
        <dbReference type="Rhea" id="RHEA:67920"/>
        <dbReference type="ChEBI" id="CHEBI:58088"/>
    </reaction>
</comment>
<dbReference type="GO" id="GO:0034497">
    <property type="term" value="P:protein localization to phagophore assembly site"/>
    <property type="evidence" value="ECO:0007669"/>
    <property type="project" value="TreeGrafter"/>
</dbReference>
<evidence type="ECO:0000256" key="18">
    <source>
        <dbReference type="ARBA" id="ARBA00024631"/>
    </source>
</evidence>
<keyword evidence="7 19" id="KW-0813">Transport</keyword>
<dbReference type="InterPro" id="IPR007241">
    <property type="entry name" value="Autophagy-rel_prot_9"/>
</dbReference>
<keyword evidence="8 19" id="KW-0812">Transmembrane</keyword>
<comment type="catalytic activity">
    <reaction evidence="18">
        <text>a 1,2-diacyl-sn-glycero-3-phosphocholine(in) = a 1,2-diacyl-sn-glycero-3-phosphocholine(out)</text>
        <dbReference type="Rhea" id="RHEA:38571"/>
        <dbReference type="ChEBI" id="CHEBI:57643"/>
    </reaction>
</comment>
<dbReference type="EMBL" id="KE145356">
    <property type="protein sequence ID" value="EPE34459.1"/>
    <property type="molecule type" value="Genomic_DNA"/>
</dbReference>
<accession>S3DBG6</accession>
<evidence type="ECO:0000256" key="5">
    <source>
        <dbReference type="ARBA" id="ARBA00006185"/>
    </source>
</evidence>
<feature type="compositionally biased region" description="Polar residues" evidence="20">
    <location>
        <begin position="759"/>
        <end position="774"/>
    </location>
</feature>
<keyword evidence="13 19" id="KW-0472">Membrane</keyword>
<evidence type="ECO:0000256" key="4">
    <source>
        <dbReference type="ARBA" id="ARBA00004653"/>
    </source>
</evidence>
<keyword evidence="11" id="KW-0333">Golgi apparatus</keyword>
<dbReference type="GO" id="GO:0000139">
    <property type="term" value="C:Golgi membrane"/>
    <property type="evidence" value="ECO:0007669"/>
    <property type="project" value="UniProtKB-SubCell"/>
</dbReference>
<evidence type="ECO:0000256" key="9">
    <source>
        <dbReference type="ARBA" id="ARBA00022989"/>
    </source>
</evidence>
<feature type="transmembrane region" description="Helical" evidence="19">
    <location>
        <begin position="563"/>
        <end position="586"/>
    </location>
</feature>
<feature type="region of interest" description="Disordered" evidence="20">
    <location>
        <begin position="738"/>
        <end position="896"/>
    </location>
</feature>
<gene>
    <name evidence="21" type="ORF">GLAREA_10153</name>
</gene>
<reference evidence="21 22" key="1">
    <citation type="journal article" date="2013" name="BMC Genomics">
        <title>Genomics-driven discovery of the pneumocandin biosynthetic gene cluster in the fungus Glarea lozoyensis.</title>
        <authorList>
            <person name="Chen L."/>
            <person name="Yue Q."/>
            <person name="Zhang X."/>
            <person name="Xiang M."/>
            <person name="Wang C."/>
            <person name="Li S."/>
            <person name="Che Y."/>
            <person name="Ortiz-Lopez F.J."/>
            <person name="Bills G.F."/>
            <person name="Liu X."/>
            <person name="An Z."/>
        </authorList>
    </citation>
    <scope>NUCLEOTIDE SEQUENCE [LARGE SCALE GENOMIC DNA]</scope>
    <source>
        <strain evidence="22">ATCC 20868 / MF5171</strain>
    </source>
</reference>
<evidence type="ECO:0000256" key="12">
    <source>
        <dbReference type="ARBA" id="ARBA00023055"/>
    </source>
</evidence>
<dbReference type="PANTHER" id="PTHR13038">
    <property type="entry name" value="APG9 AUTOPHAGY 9"/>
    <property type="match status" value="1"/>
</dbReference>
<dbReference type="GO" id="GO:0000422">
    <property type="term" value="P:autophagy of mitochondrion"/>
    <property type="evidence" value="ECO:0007669"/>
    <property type="project" value="TreeGrafter"/>
</dbReference>
<dbReference type="GO" id="GO:0034045">
    <property type="term" value="C:phagophore assembly site membrane"/>
    <property type="evidence" value="ECO:0007669"/>
    <property type="project" value="UniProtKB-SubCell"/>
</dbReference>
<evidence type="ECO:0000256" key="17">
    <source>
        <dbReference type="ARBA" id="ARBA00024621"/>
    </source>
</evidence>
<evidence type="ECO:0000313" key="22">
    <source>
        <dbReference type="Proteomes" id="UP000016922"/>
    </source>
</evidence>
<dbReference type="STRING" id="1116229.S3DBG6"/>
<keyword evidence="10 19" id="KW-0072">Autophagy</keyword>
<comment type="subcellular location">
    <subcellularLocation>
        <location evidence="1">Cytoplasmic vesicle membrane</location>
        <topology evidence="1">Multi-pass membrane protein</topology>
    </subcellularLocation>
    <subcellularLocation>
        <location evidence="2">Endoplasmic reticulum membrane</location>
        <topology evidence="2">Multi-pass membrane protein</topology>
    </subcellularLocation>
    <subcellularLocation>
        <location evidence="4">Golgi apparatus membrane</location>
        <topology evidence="4">Multi-pass membrane protein</topology>
    </subcellularLocation>
    <subcellularLocation>
        <location evidence="3 19">Preautophagosomal structure membrane</location>
        <topology evidence="3 19">Multi-pass membrane protein</topology>
    </subcellularLocation>
</comment>
<dbReference type="eggNOG" id="KOG2173">
    <property type="taxonomic scope" value="Eukaryota"/>
</dbReference>
<evidence type="ECO:0000256" key="7">
    <source>
        <dbReference type="ARBA" id="ARBA00022448"/>
    </source>
</evidence>
<dbReference type="PANTHER" id="PTHR13038:SF10">
    <property type="entry name" value="AUTOPHAGY-RELATED PROTEIN 9"/>
    <property type="match status" value="1"/>
</dbReference>
<protein>
    <recommendedName>
        <fullName evidence="6 19">Autophagy-related protein 9</fullName>
    </recommendedName>
</protein>
<evidence type="ECO:0000256" key="2">
    <source>
        <dbReference type="ARBA" id="ARBA00004477"/>
    </source>
</evidence>
<evidence type="ECO:0000256" key="14">
    <source>
        <dbReference type="ARBA" id="ARBA00023329"/>
    </source>
</evidence>
<evidence type="ECO:0000256" key="11">
    <source>
        <dbReference type="ARBA" id="ARBA00023034"/>
    </source>
</evidence>
<dbReference type="GO" id="GO:0061709">
    <property type="term" value="P:reticulophagy"/>
    <property type="evidence" value="ECO:0007669"/>
    <property type="project" value="TreeGrafter"/>
</dbReference>
<dbReference type="Pfam" id="PF04109">
    <property type="entry name" value="ATG9"/>
    <property type="match status" value="1"/>
</dbReference>
<feature type="compositionally biased region" description="Basic residues" evidence="20">
    <location>
        <begin position="824"/>
        <end position="836"/>
    </location>
</feature>
<feature type="compositionally biased region" description="Basic residues" evidence="20">
    <location>
        <begin position="136"/>
        <end position="145"/>
    </location>
</feature>
<dbReference type="Proteomes" id="UP000016922">
    <property type="component" value="Unassembled WGS sequence"/>
</dbReference>
<comment type="similarity">
    <text evidence="5 19">Belongs to the ATG9 family.</text>
</comment>
<keyword evidence="22" id="KW-1185">Reference proteome</keyword>